<accession>A0A498CWG5</accession>
<dbReference type="AlphaFoldDB" id="A0A498CWG5"/>
<reference evidence="1 2" key="1">
    <citation type="submission" date="2018-10" db="EMBL/GenBank/DDBJ databases">
        <title>Anaerotruncus faecis sp. nov., isolated from human feces.</title>
        <authorList>
            <person name="Wang Y.-J."/>
        </authorList>
    </citation>
    <scope>NUCLEOTIDE SEQUENCE [LARGE SCALE GENOMIC DNA]</scope>
    <source>
        <strain evidence="1 2">22A2-44</strain>
    </source>
</reference>
<evidence type="ECO:0000313" key="2">
    <source>
        <dbReference type="Proteomes" id="UP000276301"/>
    </source>
</evidence>
<dbReference type="EMBL" id="RCHT01000005">
    <property type="protein sequence ID" value="RLL12783.1"/>
    <property type="molecule type" value="Genomic_DNA"/>
</dbReference>
<name>A0A498CWG5_9FIRM</name>
<keyword evidence="2" id="KW-1185">Reference proteome</keyword>
<comment type="caution">
    <text evidence="1">The sequence shown here is derived from an EMBL/GenBank/DDBJ whole genome shotgun (WGS) entry which is preliminary data.</text>
</comment>
<evidence type="ECO:0000313" key="1">
    <source>
        <dbReference type="EMBL" id="RLL12783.1"/>
    </source>
</evidence>
<sequence>MNLLEMLPRAAYHDEAHVGDFQGAVGRQMDAAEAARDDLMKQARPATATWGMTIYEREYGIEPDVSKPHDQRLSRWRAKRRGQGTTTKELIKLMASSFTGGEVDVREPKGQYLVEIEFIGTWGVPPNVDDLEESIREVLPAHLDLTLLYKYLTFGMLTAQNMTFGELTALGLEWLEFAGGAWTDGR</sequence>
<proteinExistence type="predicted"/>
<gene>
    <name evidence="1" type="ORF">D4A47_05100</name>
</gene>
<dbReference type="RefSeq" id="WP_121586431.1">
    <property type="nucleotide sequence ID" value="NZ_RCHT01000005.1"/>
</dbReference>
<dbReference type="InterPro" id="IPR018755">
    <property type="entry name" value="Phage_Mu_Gp48"/>
</dbReference>
<protein>
    <submittedName>
        <fullName evidence="1">DUF2313 domain-containing protein</fullName>
    </submittedName>
</protein>
<dbReference type="Pfam" id="PF10076">
    <property type="entry name" value="Phage_Mu_Gp48"/>
    <property type="match status" value="1"/>
</dbReference>
<dbReference type="Proteomes" id="UP000276301">
    <property type="component" value="Unassembled WGS sequence"/>
</dbReference>
<organism evidence="1 2">
    <name type="scientific">Anaerotruncus massiliensis</name>
    <name type="common">ex Liu et al. 2021</name>
    <dbReference type="NCBI Taxonomy" id="2321404"/>
    <lineage>
        <taxon>Bacteria</taxon>
        <taxon>Bacillati</taxon>
        <taxon>Bacillota</taxon>
        <taxon>Clostridia</taxon>
        <taxon>Eubacteriales</taxon>
        <taxon>Oscillospiraceae</taxon>
        <taxon>Anaerotruncus</taxon>
    </lineage>
</organism>